<organism evidence="1 2">
    <name type="scientific">Ficus carica</name>
    <name type="common">Common fig</name>
    <dbReference type="NCBI Taxonomy" id="3494"/>
    <lineage>
        <taxon>Eukaryota</taxon>
        <taxon>Viridiplantae</taxon>
        <taxon>Streptophyta</taxon>
        <taxon>Embryophyta</taxon>
        <taxon>Tracheophyta</taxon>
        <taxon>Spermatophyta</taxon>
        <taxon>Magnoliopsida</taxon>
        <taxon>eudicotyledons</taxon>
        <taxon>Gunneridae</taxon>
        <taxon>Pentapetalae</taxon>
        <taxon>rosids</taxon>
        <taxon>fabids</taxon>
        <taxon>Rosales</taxon>
        <taxon>Moraceae</taxon>
        <taxon>Ficeae</taxon>
        <taxon>Ficus</taxon>
    </lineage>
</organism>
<dbReference type="EMBL" id="BTGU01000022">
    <property type="protein sequence ID" value="GMN46105.1"/>
    <property type="molecule type" value="Genomic_DNA"/>
</dbReference>
<comment type="caution">
    <text evidence="1">The sequence shown here is derived from an EMBL/GenBank/DDBJ whole genome shotgun (WGS) entry which is preliminary data.</text>
</comment>
<evidence type="ECO:0000313" key="2">
    <source>
        <dbReference type="Proteomes" id="UP001187192"/>
    </source>
</evidence>
<evidence type="ECO:0000313" key="1">
    <source>
        <dbReference type="EMBL" id="GMN46105.1"/>
    </source>
</evidence>
<gene>
    <name evidence="1" type="ORF">TIFTF001_015296</name>
</gene>
<proteinExistence type="predicted"/>
<protein>
    <submittedName>
        <fullName evidence="1">Uncharacterized protein</fullName>
    </submittedName>
</protein>
<reference evidence="1" key="1">
    <citation type="submission" date="2023-07" db="EMBL/GenBank/DDBJ databases">
        <title>draft genome sequence of fig (Ficus carica).</title>
        <authorList>
            <person name="Takahashi T."/>
            <person name="Nishimura K."/>
        </authorList>
    </citation>
    <scope>NUCLEOTIDE SEQUENCE</scope>
</reference>
<name>A0AA88D6E8_FICCA</name>
<dbReference type="AlphaFoldDB" id="A0AA88D6E8"/>
<sequence length="57" mass="6980">MGFEEKIGGRIHSRDWRREREGGARERMEGGVPVEIGGKVERERRKREWREESWRKR</sequence>
<dbReference type="Proteomes" id="UP001187192">
    <property type="component" value="Unassembled WGS sequence"/>
</dbReference>
<accession>A0AA88D6E8</accession>
<keyword evidence="2" id="KW-1185">Reference proteome</keyword>